<dbReference type="EMBL" id="VLTN01000007">
    <property type="protein sequence ID" value="KAA0155424.1"/>
    <property type="molecule type" value="Genomic_DNA"/>
</dbReference>
<dbReference type="AlphaFoldDB" id="A0A5A8CSQ2"/>
<proteinExistence type="predicted"/>
<reference evidence="2 3" key="1">
    <citation type="submission" date="2019-07" db="EMBL/GenBank/DDBJ databases">
        <title>Genomes of Cafeteria roenbergensis.</title>
        <authorList>
            <person name="Fischer M.G."/>
            <person name="Hackl T."/>
            <person name="Roman M."/>
        </authorList>
    </citation>
    <scope>NUCLEOTIDE SEQUENCE [LARGE SCALE GENOMIC DNA]</scope>
    <source>
        <strain evidence="2 3">BVI</strain>
    </source>
</reference>
<sequence length="357" mass="34958">MHRSHDADLVDAAEAAPAATTLLRRVFDAAPAECAAAFAGVLLVPVPRPPRPAVGAASPTPIAVPTVAAGLATSKSSPQPGEAAAKLADNGRSKAPGDPVNVGLVVACASFAPDLDNGRPEHPAMATAAASGDVAQLQAAALAAIFGAAEEGHGIVQAKLALGRLEAAQRAKGVAVPDGGVALDVAAGSGGIVAPAHWQLSFEPVAVPGEQDGLRRPVLAAPHWGADCIAASDLAALVPTVAEFVTGNASAAGPDSTARAALVVGSSTSPGTDGAWADIPAASATLAQTLALLALGGFDVSADAASGWPVSASARRGDRSALIQAGPGGECRVTRASDSKVVACRGPWEAAAACLML</sequence>
<keyword evidence="3" id="KW-1185">Reference proteome</keyword>
<name>A0A5A8CSQ2_CAFRO</name>
<gene>
    <name evidence="2" type="ORF">FNF29_01799</name>
</gene>
<evidence type="ECO:0000256" key="1">
    <source>
        <dbReference type="SAM" id="MobiDB-lite"/>
    </source>
</evidence>
<evidence type="ECO:0000313" key="3">
    <source>
        <dbReference type="Proteomes" id="UP000323011"/>
    </source>
</evidence>
<protein>
    <submittedName>
        <fullName evidence="2">Uncharacterized protein</fullName>
    </submittedName>
</protein>
<evidence type="ECO:0000313" key="2">
    <source>
        <dbReference type="EMBL" id="KAA0155424.1"/>
    </source>
</evidence>
<feature type="region of interest" description="Disordered" evidence="1">
    <location>
        <begin position="73"/>
        <end position="94"/>
    </location>
</feature>
<organism evidence="2 3">
    <name type="scientific">Cafeteria roenbergensis</name>
    <name type="common">Marine flagellate</name>
    <dbReference type="NCBI Taxonomy" id="33653"/>
    <lineage>
        <taxon>Eukaryota</taxon>
        <taxon>Sar</taxon>
        <taxon>Stramenopiles</taxon>
        <taxon>Bigyra</taxon>
        <taxon>Opalozoa</taxon>
        <taxon>Bicosoecida</taxon>
        <taxon>Cafeteriaceae</taxon>
        <taxon>Cafeteria</taxon>
    </lineage>
</organism>
<accession>A0A5A8CSQ2</accession>
<comment type="caution">
    <text evidence="2">The sequence shown here is derived from an EMBL/GenBank/DDBJ whole genome shotgun (WGS) entry which is preliminary data.</text>
</comment>
<dbReference type="Proteomes" id="UP000323011">
    <property type="component" value="Unassembled WGS sequence"/>
</dbReference>